<comment type="similarity">
    <text evidence="1">Belongs to the membrane fusion protein (MFP) (TC 8.A.1) family.</text>
</comment>
<organism evidence="5 6">
    <name type="scientific">Ferrimonas aestuarii</name>
    <dbReference type="NCBI Taxonomy" id="2569539"/>
    <lineage>
        <taxon>Bacteria</taxon>
        <taxon>Pseudomonadati</taxon>
        <taxon>Pseudomonadota</taxon>
        <taxon>Gammaproteobacteria</taxon>
        <taxon>Alteromonadales</taxon>
        <taxon>Ferrimonadaceae</taxon>
        <taxon>Ferrimonas</taxon>
    </lineage>
</organism>
<keyword evidence="6" id="KW-1185">Reference proteome</keyword>
<dbReference type="Gene3D" id="1.10.287.470">
    <property type="entry name" value="Helix hairpin bin"/>
    <property type="match status" value="1"/>
</dbReference>
<gene>
    <name evidence="5" type="ORF">FCL42_13085</name>
</gene>
<dbReference type="RefSeq" id="WP_136863867.1">
    <property type="nucleotide sequence ID" value="NZ_SWCJ01000009.1"/>
</dbReference>
<name>A0A4U1BLY1_9GAMM</name>
<reference evidence="5 6" key="1">
    <citation type="submission" date="2019-04" db="EMBL/GenBank/DDBJ databases">
        <authorList>
            <person name="Hwang J.C."/>
        </authorList>
    </citation>
    <scope>NUCLEOTIDE SEQUENCE [LARGE SCALE GENOMIC DNA]</scope>
    <source>
        <strain evidence="5 6">IMCC35002</strain>
    </source>
</reference>
<dbReference type="InterPro" id="IPR050739">
    <property type="entry name" value="MFP"/>
</dbReference>
<evidence type="ECO:0000256" key="2">
    <source>
        <dbReference type="SAM" id="Coils"/>
    </source>
</evidence>
<evidence type="ECO:0000313" key="5">
    <source>
        <dbReference type="EMBL" id="TKB54318.1"/>
    </source>
</evidence>
<dbReference type="AlphaFoldDB" id="A0A4U1BLY1"/>
<comment type="caution">
    <text evidence="5">The sequence shown here is derived from an EMBL/GenBank/DDBJ whole genome shotgun (WGS) entry which is preliminary data.</text>
</comment>
<dbReference type="Gene3D" id="2.40.30.170">
    <property type="match status" value="1"/>
</dbReference>
<feature type="transmembrane region" description="Helical" evidence="3">
    <location>
        <begin position="6"/>
        <end position="22"/>
    </location>
</feature>
<feature type="transmembrane region" description="Helical" evidence="3">
    <location>
        <begin position="29"/>
        <end position="48"/>
    </location>
</feature>
<accession>A0A4U1BLY1</accession>
<evidence type="ECO:0000256" key="3">
    <source>
        <dbReference type="SAM" id="Phobius"/>
    </source>
</evidence>
<dbReference type="Gene3D" id="2.40.50.100">
    <property type="match status" value="1"/>
</dbReference>
<dbReference type="InterPro" id="IPR058625">
    <property type="entry name" value="MdtA-like_BSH"/>
</dbReference>
<keyword evidence="3" id="KW-0812">Transmembrane</keyword>
<protein>
    <submittedName>
        <fullName evidence="5">Biotin/lipoyl-binding protein</fullName>
    </submittedName>
</protein>
<feature type="coiled-coil region" evidence="2">
    <location>
        <begin position="202"/>
        <end position="236"/>
    </location>
</feature>
<keyword evidence="3" id="KW-1133">Transmembrane helix</keyword>
<sequence length="407" mass="45302">MLEGLAVWAAFIYLLRMIGMPWNKGTKAFAYLGGTGWLMFVWVGLLNYTPMDLSGGTVVQSPHIQLRPANTTIKGKIAKLYVEPNQDVTEGQLLYELDSEPFEIAVERAQATLNAKVAEQAVASEAVNIARSEYLQANQEIKVHANDVIAAKEDLSWKQSQLTRFIEQNRVVKQSVTESQIDEQRNLVEIAKATYANEHVLLEKAKSTAAKAKQNIEMKQQQLNSSEADIAVAKQDLADKQWQLKSTKVYAPTDGFMTNFIAREGQFIGVVARLNMYSNEKYVLMRVNHQAFRNVKVGQTAEFASAVYPGKIFKAEVTGIVRATGESQGNLVGREDNVRQITGANANNKNHFVRLKIEEPEGYAIPAGSAGLAWVSGDRPSSMLGFLDVIRGIIIRMKAQIYYFYSI</sequence>
<dbReference type="Proteomes" id="UP000305675">
    <property type="component" value="Unassembled WGS sequence"/>
</dbReference>
<keyword evidence="2" id="KW-0175">Coiled coil</keyword>
<evidence type="ECO:0000256" key="1">
    <source>
        <dbReference type="ARBA" id="ARBA00009477"/>
    </source>
</evidence>
<dbReference type="Pfam" id="PF25917">
    <property type="entry name" value="BSH_RND"/>
    <property type="match status" value="1"/>
</dbReference>
<evidence type="ECO:0000259" key="4">
    <source>
        <dbReference type="Pfam" id="PF25917"/>
    </source>
</evidence>
<keyword evidence="3" id="KW-0472">Membrane</keyword>
<dbReference type="EMBL" id="SWCJ01000009">
    <property type="protein sequence ID" value="TKB54318.1"/>
    <property type="molecule type" value="Genomic_DNA"/>
</dbReference>
<proteinExistence type="inferred from homology"/>
<feature type="domain" description="Multidrug resistance protein MdtA-like barrel-sandwich hybrid" evidence="4">
    <location>
        <begin position="73"/>
        <end position="268"/>
    </location>
</feature>
<evidence type="ECO:0000313" key="6">
    <source>
        <dbReference type="Proteomes" id="UP000305675"/>
    </source>
</evidence>
<dbReference type="SUPFAM" id="SSF111369">
    <property type="entry name" value="HlyD-like secretion proteins"/>
    <property type="match status" value="2"/>
</dbReference>
<dbReference type="OrthoDB" id="107989at2"/>
<dbReference type="PANTHER" id="PTHR30386">
    <property type="entry name" value="MEMBRANE FUSION SUBUNIT OF EMRAB-TOLC MULTIDRUG EFFLUX PUMP"/>
    <property type="match status" value="1"/>
</dbReference>